<comment type="caution">
    <text evidence="1">The sequence shown here is derived from an EMBL/GenBank/DDBJ whole genome shotgun (WGS) entry which is preliminary data.</text>
</comment>
<name>A0A9P7U5M5_9PEZI</name>
<proteinExistence type="predicted"/>
<dbReference type="AlphaFoldDB" id="A0A9P7U5M5"/>
<dbReference type="Proteomes" id="UP000699042">
    <property type="component" value="Unassembled WGS sequence"/>
</dbReference>
<protein>
    <submittedName>
        <fullName evidence="1">Uncharacterized protein</fullName>
    </submittedName>
</protein>
<organism evidence="1 2">
    <name type="scientific">Colletotrichum scovillei</name>
    <dbReference type="NCBI Taxonomy" id="1209932"/>
    <lineage>
        <taxon>Eukaryota</taxon>
        <taxon>Fungi</taxon>
        <taxon>Dikarya</taxon>
        <taxon>Ascomycota</taxon>
        <taxon>Pezizomycotina</taxon>
        <taxon>Sordariomycetes</taxon>
        <taxon>Hypocreomycetidae</taxon>
        <taxon>Glomerellales</taxon>
        <taxon>Glomerellaceae</taxon>
        <taxon>Colletotrichum</taxon>
        <taxon>Colletotrichum acutatum species complex</taxon>
    </lineage>
</organism>
<evidence type="ECO:0000313" key="1">
    <source>
        <dbReference type="EMBL" id="KAG7040348.1"/>
    </source>
</evidence>
<dbReference type="EMBL" id="JAESDN010000028">
    <property type="protein sequence ID" value="KAG7040348.1"/>
    <property type="molecule type" value="Genomic_DNA"/>
</dbReference>
<reference evidence="1" key="1">
    <citation type="submission" date="2021-05" db="EMBL/GenBank/DDBJ databases">
        <title>Comparative genomics of three Colletotrichum scovillei strains and genetic complementation revealed genes involved fungal growth and virulence on chili pepper.</title>
        <authorList>
            <person name="Hsieh D.-K."/>
            <person name="Chuang S.-C."/>
            <person name="Chen C.-Y."/>
            <person name="Chao Y.-T."/>
            <person name="Lu M.-Y.J."/>
            <person name="Lee M.-H."/>
            <person name="Shih M.-C."/>
        </authorList>
    </citation>
    <scope>NUCLEOTIDE SEQUENCE</scope>
    <source>
        <strain evidence="1">Coll-153</strain>
    </source>
</reference>
<gene>
    <name evidence="1" type="ORF">JMJ77_009902</name>
</gene>
<evidence type="ECO:0000313" key="2">
    <source>
        <dbReference type="Proteomes" id="UP000699042"/>
    </source>
</evidence>
<keyword evidence="2" id="KW-1185">Reference proteome</keyword>
<sequence length="119" mass="12836">MTNTHSYASLPESLQSYLKPDFSASSPHSYNTISLTCILFSHRILFVCLTAFDDTINSAKIANDIQPNSIPISFFFKGDAIGIAPQLLVNVKTSIPILNALPLSSGKSPLLLPIPTTLS</sequence>
<accession>A0A9P7U5M5</accession>